<protein>
    <submittedName>
        <fullName evidence="1">DNA topoisomerase III</fullName>
    </submittedName>
</protein>
<accession>A0A7X0WH27</accession>
<dbReference type="Proteomes" id="UP000532866">
    <property type="component" value="Unassembled WGS sequence"/>
</dbReference>
<dbReference type="EMBL" id="JAAROL010000036">
    <property type="protein sequence ID" value="MBC1333632.1"/>
    <property type="molecule type" value="Genomic_DNA"/>
</dbReference>
<gene>
    <name evidence="1" type="ORF">HB759_16960</name>
</gene>
<dbReference type="InterPro" id="IPR023405">
    <property type="entry name" value="Topo_IA_core_domain"/>
</dbReference>
<evidence type="ECO:0000313" key="1">
    <source>
        <dbReference type="EMBL" id="MBC1333632.1"/>
    </source>
</evidence>
<dbReference type="Gene3D" id="3.40.50.140">
    <property type="match status" value="1"/>
</dbReference>
<sequence>MTKTLVLAEKPSVGKDIGRVLGAKQGKNGYLEGGKYVVTWALGHLVTLADPERYDPKYKNWNMEDLPMLPEKMKLEPIKQTRKQYETVKKLMNR</sequence>
<reference evidence="1 2" key="1">
    <citation type="submission" date="2020-03" db="EMBL/GenBank/DDBJ databases">
        <title>Soil Listeria distribution.</title>
        <authorList>
            <person name="Liao J."/>
            <person name="Wiedmann M."/>
        </authorList>
    </citation>
    <scope>NUCLEOTIDE SEQUENCE [LARGE SCALE GENOMIC DNA]</scope>
    <source>
        <strain evidence="1 2">FSL L7-1833</strain>
    </source>
</reference>
<dbReference type="AlphaFoldDB" id="A0A7X0WH27"/>
<evidence type="ECO:0000313" key="2">
    <source>
        <dbReference type="Proteomes" id="UP000532866"/>
    </source>
</evidence>
<name>A0A7X0WH27_9LIST</name>
<dbReference type="GO" id="GO:0016853">
    <property type="term" value="F:isomerase activity"/>
    <property type="evidence" value="ECO:0007669"/>
    <property type="project" value="UniProtKB-KW"/>
</dbReference>
<proteinExistence type="predicted"/>
<feature type="non-terminal residue" evidence="1">
    <location>
        <position position="94"/>
    </location>
</feature>
<organism evidence="1 2">
    <name type="scientific">Listeria booriae</name>
    <dbReference type="NCBI Taxonomy" id="1552123"/>
    <lineage>
        <taxon>Bacteria</taxon>
        <taxon>Bacillati</taxon>
        <taxon>Bacillota</taxon>
        <taxon>Bacilli</taxon>
        <taxon>Bacillales</taxon>
        <taxon>Listeriaceae</taxon>
        <taxon>Listeria</taxon>
    </lineage>
</organism>
<comment type="caution">
    <text evidence="1">The sequence shown here is derived from an EMBL/GenBank/DDBJ whole genome shotgun (WGS) entry which is preliminary data.</text>
</comment>
<dbReference type="SUPFAM" id="SSF56712">
    <property type="entry name" value="Prokaryotic type I DNA topoisomerase"/>
    <property type="match status" value="1"/>
</dbReference>
<keyword evidence="1" id="KW-0413">Isomerase</keyword>